<dbReference type="EMBL" id="KE747817">
    <property type="protein sequence ID" value="RMZ68761.1"/>
    <property type="molecule type" value="Genomic_DNA"/>
</dbReference>
<accession>A0A3M7M2Q5</accession>
<sequence length="94" mass="10401">MVRGGMQEVGRTNGAFGHAPYREPCSICIGICADGVRGDLRGAERGYYDAKYGTGEEHIDTCLVVSAPFSTKLYTSMGFSRWVYRGDMHWSNIL</sequence>
<dbReference type="AlphaFoldDB" id="A0A3M7M2Q5"/>
<name>A0A3M7M2Q5_9PLEO</name>
<proteinExistence type="predicted"/>
<keyword evidence="2" id="KW-1185">Reference proteome</keyword>
<protein>
    <submittedName>
        <fullName evidence="1">Uncharacterized protein</fullName>
    </submittedName>
</protein>
<gene>
    <name evidence="1" type="ORF">GMOD_00002598</name>
</gene>
<dbReference type="Proteomes" id="UP000265663">
    <property type="component" value="Unassembled WGS sequence"/>
</dbReference>
<evidence type="ECO:0000313" key="1">
    <source>
        <dbReference type="EMBL" id="RMZ68761.1"/>
    </source>
</evidence>
<evidence type="ECO:0000313" key="2">
    <source>
        <dbReference type="Proteomes" id="UP000265663"/>
    </source>
</evidence>
<reference evidence="1 2" key="1">
    <citation type="journal article" date="2014" name="PLoS ONE">
        <title>De novo Genome Assembly of the Fungal Plant Pathogen Pyrenophora semeniperda.</title>
        <authorList>
            <person name="Soliai M.M."/>
            <person name="Meyer S.E."/>
            <person name="Udall J.A."/>
            <person name="Elzinga D.E."/>
            <person name="Hermansen R.A."/>
            <person name="Bodily P.M."/>
            <person name="Hart A.A."/>
            <person name="Coleman C.E."/>
        </authorList>
    </citation>
    <scope>NUCLEOTIDE SEQUENCE [LARGE SCALE GENOMIC DNA]</scope>
    <source>
        <strain evidence="1 2">CCB06</strain>
        <tissue evidence="1">Mycelium</tissue>
    </source>
</reference>
<organism evidence="1 2">
    <name type="scientific">Pyrenophora seminiperda CCB06</name>
    <dbReference type="NCBI Taxonomy" id="1302712"/>
    <lineage>
        <taxon>Eukaryota</taxon>
        <taxon>Fungi</taxon>
        <taxon>Dikarya</taxon>
        <taxon>Ascomycota</taxon>
        <taxon>Pezizomycotina</taxon>
        <taxon>Dothideomycetes</taxon>
        <taxon>Pleosporomycetidae</taxon>
        <taxon>Pleosporales</taxon>
        <taxon>Pleosporineae</taxon>
        <taxon>Pleosporaceae</taxon>
        <taxon>Pyrenophora</taxon>
    </lineage>
</organism>